<reference evidence="1" key="1">
    <citation type="submission" date="2021-04" db="EMBL/GenBank/DDBJ databases">
        <authorList>
            <person name="Hartkoorn R.C."/>
            <person name="Beaudoing E."/>
            <person name="Hot D."/>
        </authorList>
    </citation>
    <scope>NUCLEOTIDE SEQUENCE</scope>
    <source>
        <strain evidence="1">NRRL B-16292</strain>
    </source>
</reference>
<organism evidence="1 2">
    <name type="scientific">Dactylosporangium fulvum</name>
    <dbReference type="NCBI Taxonomy" id="53359"/>
    <lineage>
        <taxon>Bacteria</taxon>
        <taxon>Bacillati</taxon>
        <taxon>Actinomycetota</taxon>
        <taxon>Actinomycetes</taxon>
        <taxon>Micromonosporales</taxon>
        <taxon>Micromonosporaceae</taxon>
        <taxon>Dactylosporangium</taxon>
    </lineage>
</organism>
<dbReference type="Proteomes" id="UP001059617">
    <property type="component" value="Chromosome"/>
</dbReference>
<evidence type="ECO:0000313" key="1">
    <source>
        <dbReference type="EMBL" id="UWP87416.1"/>
    </source>
</evidence>
<proteinExistence type="predicted"/>
<reference evidence="1" key="2">
    <citation type="submission" date="2022-09" db="EMBL/GenBank/DDBJ databases">
        <title>Biosynthetic gene clusters of Dactylosporangioum fulvum.</title>
        <authorList>
            <person name="Caradec T."/>
        </authorList>
    </citation>
    <scope>NUCLEOTIDE SEQUENCE</scope>
    <source>
        <strain evidence="1">NRRL B-16292</strain>
    </source>
</reference>
<name>A0ABY5WE62_9ACTN</name>
<keyword evidence="2" id="KW-1185">Reference proteome</keyword>
<gene>
    <name evidence="1" type="ORF">Dfulv_11885</name>
</gene>
<sequence length="122" mass="13056">MEQRLAAEAARAMTQIAEFVAAAKEAGVPTEPLRARSYRGRSYRTSLRGWYLNASRTIAVGDDGMYYSLLVPPSATGWLTGVTPEPTTPRLIVGEGARDGESIPLATLLRQRLNAAPGSGHA</sequence>
<dbReference type="EMBL" id="CP073720">
    <property type="protein sequence ID" value="UWP87416.1"/>
    <property type="molecule type" value="Genomic_DNA"/>
</dbReference>
<accession>A0ABY5WE62</accession>
<protein>
    <submittedName>
        <fullName evidence="1">Uncharacterized protein</fullName>
    </submittedName>
</protein>
<evidence type="ECO:0000313" key="2">
    <source>
        <dbReference type="Proteomes" id="UP001059617"/>
    </source>
</evidence>